<sequence length="291" mass="31143">MYLLLRGPQLNSGIETWNQLFTFITHARPMQHIPHSNHFNARLPDFYSTRFATVNNAMAGLALYAIPWSPTPHASHTDTMSALAVQGKGYDGTRVCVLASLGSPTAYPDMCAVGGYTYPVQCTSSSAVLNGDGPRRIYLCTRTVLRVQSFRYVYSPSSHPNLWAAMVHAGAPSVDISTSALAIQCECRVSEAVHALSTEACAVGGQTHTQALAARGEARVESATVYHAPGANGTCVYMHRVEAPTASADVLTLAHGAQLACSACGYPVGENGSLNCVPVRMGRGKVWERAW</sequence>
<keyword evidence="2" id="KW-1185">Reference proteome</keyword>
<protein>
    <submittedName>
        <fullName evidence="1">Uncharacterized protein</fullName>
    </submittedName>
</protein>
<evidence type="ECO:0000313" key="1">
    <source>
        <dbReference type="EMBL" id="KAF6741069.1"/>
    </source>
</evidence>
<evidence type="ECO:0000313" key="2">
    <source>
        <dbReference type="Proteomes" id="UP000521943"/>
    </source>
</evidence>
<name>A0A8H6H618_9AGAR</name>
<dbReference type="Proteomes" id="UP000521943">
    <property type="component" value="Unassembled WGS sequence"/>
</dbReference>
<proteinExistence type="predicted"/>
<comment type="caution">
    <text evidence="1">The sequence shown here is derived from an EMBL/GenBank/DDBJ whole genome shotgun (WGS) entry which is preliminary data.</text>
</comment>
<gene>
    <name evidence="1" type="ORF">DFP72DRAFT_863218</name>
</gene>
<dbReference type="EMBL" id="JACGCI010000296">
    <property type="protein sequence ID" value="KAF6741069.1"/>
    <property type="molecule type" value="Genomic_DNA"/>
</dbReference>
<accession>A0A8H6H618</accession>
<organism evidence="1 2">
    <name type="scientific">Ephemerocybe angulata</name>
    <dbReference type="NCBI Taxonomy" id="980116"/>
    <lineage>
        <taxon>Eukaryota</taxon>
        <taxon>Fungi</taxon>
        <taxon>Dikarya</taxon>
        <taxon>Basidiomycota</taxon>
        <taxon>Agaricomycotina</taxon>
        <taxon>Agaricomycetes</taxon>
        <taxon>Agaricomycetidae</taxon>
        <taxon>Agaricales</taxon>
        <taxon>Agaricineae</taxon>
        <taxon>Psathyrellaceae</taxon>
        <taxon>Ephemerocybe</taxon>
    </lineage>
</organism>
<reference evidence="1 2" key="1">
    <citation type="submission" date="2020-07" db="EMBL/GenBank/DDBJ databases">
        <title>Comparative genomics of pyrophilous fungi reveals a link between fire events and developmental genes.</title>
        <authorList>
            <consortium name="DOE Joint Genome Institute"/>
            <person name="Steindorff A.S."/>
            <person name="Carver A."/>
            <person name="Calhoun S."/>
            <person name="Stillman K."/>
            <person name="Liu H."/>
            <person name="Lipzen A."/>
            <person name="Pangilinan J."/>
            <person name="Labutti K."/>
            <person name="Bruns T.D."/>
            <person name="Grigoriev I.V."/>
        </authorList>
    </citation>
    <scope>NUCLEOTIDE SEQUENCE [LARGE SCALE GENOMIC DNA]</scope>
    <source>
        <strain evidence="1 2">CBS 144469</strain>
    </source>
</reference>
<dbReference type="AlphaFoldDB" id="A0A8H6H618"/>